<evidence type="ECO:0000313" key="2">
    <source>
        <dbReference type="Proteomes" id="UP000604046"/>
    </source>
</evidence>
<reference evidence="1" key="1">
    <citation type="submission" date="2021-02" db="EMBL/GenBank/DDBJ databases">
        <authorList>
            <person name="Dougan E. K."/>
            <person name="Rhodes N."/>
            <person name="Thang M."/>
            <person name="Chan C."/>
        </authorList>
    </citation>
    <scope>NUCLEOTIDE SEQUENCE</scope>
</reference>
<proteinExistence type="predicted"/>
<dbReference type="Proteomes" id="UP000604046">
    <property type="component" value="Unassembled WGS sequence"/>
</dbReference>
<gene>
    <name evidence="1" type="ORF">SNAT2548_LOCUS18984</name>
</gene>
<dbReference type="EMBL" id="CAJNDS010002161">
    <property type="protein sequence ID" value="CAE7356503.1"/>
    <property type="molecule type" value="Genomic_DNA"/>
</dbReference>
<evidence type="ECO:0000313" key="1">
    <source>
        <dbReference type="EMBL" id="CAE7356503.1"/>
    </source>
</evidence>
<comment type="caution">
    <text evidence="1">The sequence shown here is derived from an EMBL/GenBank/DDBJ whole genome shotgun (WGS) entry which is preliminary data.</text>
</comment>
<protein>
    <submittedName>
        <fullName evidence="1">Uncharacterized protein</fullName>
    </submittedName>
</protein>
<keyword evidence="2" id="KW-1185">Reference proteome</keyword>
<name>A0A812PMF5_9DINO</name>
<accession>A0A812PMF5</accession>
<sequence>MLSQAQVQPPLQEAHPTTQHRHRIMVLPAQAAWHLLKGHMSGSYEWFLLPPLPATAGYGADAYGCGGGAYGAGAYDYDGGAYGYGAYGCGAYPPGGCNGYGGCPASYAPSKGRFGGKGGDKGYAPY</sequence>
<organism evidence="1 2">
    <name type="scientific">Symbiodinium natans</name>
    <dbReference type="NCBI Taxonomy" id="878477"/>
    <lineage>
        <taxon>Eukaryota</taxon>
        <taxon>Sar</taxon>
        <taxon>Alveolata</taxon>
        <taxon>Dinophyceae</taxon>
        <taxon>Suessiales</taxon>
        <taxon>Symbiodiniaceae</taxon>
        <taxon>Symbiodinium</taxon>
    </lineage>
</organism>
<dbReference type="AlphaFoldDB" id="A0A812PMF5"/>